<evidence type="ECO:0000313" key="1">
    <source>
        <dbReference type="EMBL" id="RNL20600.1"/>
    </source>
</evidence>
<name>A0A3N0AGM1_9ACTN</name>
<organism evidence="1 2">
    <name type="scientific">Slackia faecicanis</name>
    <dbReference type="NCBI Taxonomy" id="255723"/>
    <lineage>
        <taxon>Bacteria</taxon>
        <taxon>Bacillati</taxon>
        <taxon>Actinomycetota</taxon>
        <taxon>Coriobacteriia</taxon>
        <taxon>Eggerthellales</taxon>
        <taxon>Eggerthellaceae</taxon>
        <taxon>Slackia</taxon>
    </lineage>
</organism>
<dbReference type="InterPro" id="IPR011990">
    <property type="entry name" value="TPR-like_helical_dom_sf"/>
</dbReference>
<evidence type="ECO:0008006" key="3">
    <source>
        <dbReference type="Google" id="ProtNLM"/>
    </source>
</evidence>
<dbReference type="PANTHER" id="PTHR11102:SF160">
    <property type="entry name" value="ERAD-ASSOCIATED E3 UBIQUITIN-PROTEIN LIGASE COMPONENT HRD3"/>
    <property type="match status" value="1"/>
</dbReference>
<dbReference type="EMBL" id="QICB01000002">
    <property type="protein sequence ID" value="RNL20600.1"/>
    <property type="molecule type" value="Genomic_DNA"/>
</dbReference>
<dbReference type="Gene3D" id="1.25.40.10">
    <property type="entry name" value="Tetratricopeptide repeat domain"/>
    <property type="match status" value="1"/>
</dbReference>
<protein>
    <recommendedName>
        <fullName evidence="3">Sel1 repeat family protein</fullName>
    </recommendedName>
</protein>
<gene>
    <name evidence="1" type="ORF">DMP07_03150</name>
</gene>
<reference evidence="2" key="1">
    <citation type="submission" date="2018-05" db="EMBL/GenBank/DDBJ databases">
        <title>Genome Sequencing of selected type strains of the family Eggerthellaceae.</title>
        <authorList>
            <person name="Danylec N."/>
            <person name="Stoll D.A."/>
            <person name="Doetsch A."/>
            <person name="Huch M."/>
        </authorList>
    </citation>
    <scope>NUCLEOTIDE SEQUENCE [LARGE SCALE GENOMIC DNA]</scope>
    <source>
        <strain evidence="2">DSM 17537</strain>
    </source>
</reference>
<evidence type="ECO:0000313" key="2">
    <source>
        <dbReference type="Proteomes" id="UP000267368"/>
    </source>
</evidence>
<dbReference type="Pfam" id="PF08238">
    <property type="entry name" value="Sel1"/>
    <property type="match status" value="4"/>
</dbReference>
<proteinExistence type="predicted"/>
<comment type="caution">
    <text evidence="1">The sequence shown here is derived from an EMBL/GenBank/DDBJ whole genome shotgun (WGS) entry which is preliminary data.</text>
</comment>
<dbReference type="SUPFAM" id="SSF81901">
    <property type="entry name" value="HCP-like"/>
    <property type="match status" value="1"/>
</dbReference>
<dbReference type="SMART" id="SM00671">
    <property type="entry name" value="SEL1"/>
    <property type="match status" value="2"/>
</dbReference>
<accession>A0A3N0AGM1</accession>
<keyword evidence="2" id="KW-1185">Reference proteome</keyword>
<dbReference type="InterPro" id="IPR050767">
    <property type="entry name" value="Sel1_AlgK"/>
</dbReference>
<sequence>MHDKSYDSAQDIVDPCCVPVFKIDRTWHDGDDPLPAIWTTMPLFDENDEPAGRMYDSRYPWDDDPDPEGDGATFLGARYYNEAMSYTAPEDRETRIECFQAAEILYLHGAAKGNVIAYANLGYVYSYDRCEGRYFVDTRHAENANGSSKPYPREERAFECFSYAAKHDDAEACYKLGDMLKRGTGCEANPAEALRWYMRAYELKDGEPPHVWGSIALRLADAYENAYGCELDLEKALEWYKKAEAGLDIGVRSGATFYNKTLANVRAAIKRLEQELDGTY</sequence>
<dbReference type="RefSeq" id="WP_123197701.1">
    <property type="nucleotide sequence ID" value="NZ_QICB01000002.1"/>
</dbReference>
<dbReference type="Proteomes" id="UP000267368">
    <property type="component" value="Unassembled WGS sequence"/>
</dbReference>
<dbReference type="InterPro" id="IPR006597">
    <property type="entry name" value="Sel1-like"/>
</dbReference>
<dbReference type="AlphaFoldDB" id="A0A3N0AGM1"/>
<dbReference type="PANTHER" id="PTHR11102">
    <property type="entry name" value="SEL-1-LIKE PROTEIN"/>
    <property type="match status" value="1"/>
</dbReference>